<evidence type="ECO:0000256" key="8">
    <source>
        <dbReference type="ARBA" id="ARBA00022677"/>
    </source>
</evidence>
<dbReference type="InterPro" id="IPR020845">
    <property type="entry name" value="AMP-binding_CS"/>
</dbReference>
<organism evidence="23 24">
    <name type="scientific">Byssochlamys spectabilis</name>
    <name type="common">Paecilomyces variotii</name>
    <dbReference type="NCBI Taxonomy" id="264951"/>
    <lineage>
        <taxon>Eukaryota</taxon>
        <taxon>Fungi</taxon>
        <taxon>Dikarya</taxon>
        <taxon>Ascomycota</taxon>
        <taxon>Pezizomycotina</taxon>
        <taxon>Eurotiomycetes</taxon>
        <taxon>Eurotiomycetidae</taxon>
        <taxon>Eurotiales</taxon>
        <taxon>Thermoascaceae</taxon>
        <taxon>Paecilomyces</taxon>
    </lineage>
</organism>
<keyword evidence="13" id="KW-0445">Lipid transport</keyword>
<evidence type="ECO:0000259" key="21">
    <source>
        <dbReference type="Pfam" id="PF00501"/>
    </source>
</evidence>
<dbReference type="InterPro" id="IPR025110">
    <property type="entry name" value="AMP-bd_C"/>
</dbReference>
<evidence type="ECO:0000256" key="13">
    <source>
        <dbReference type="ARBA" id="ARBA00023055"/>
    </source>
</evidence>
<dbReference type="Pfam" id="PF00501">
    <property type="entry name" value="AMP-binding"/>
    <property type="match status" value="1"/>
</dbReference>
<dbReference type="GeneID" id="39595022"/>
<evidence type="ECO:0000256" key="18">
    <source>
        <dbReference type="ARBA" id="ARBA00068795"/>
    </source>
</evidence>
<evidence type="ECO:0000256" key="16">
    <source>
        <dbReference type="ARBA" id="ARBA00051585"/>
    </source>
</evidence>
<dbReference type="RefSeq" id="XP_028488028.1">
    <property type="nucleotide sequence ID" value="XM_028625745.1"/>
</dbReference>
<dbReference type="STRING" id="264951.A0A443I2T6"/>
<keyword evidence="6" id="KW-1003">Cell membrane</keyword>
<dbReference type="InterPro" id="IPR045851">
    <property type="entry name" value="AMP-bd_C_sf"/>
</dbReference>
<evidence type="ECO:0000256" key="5">
    <source>
        <dbReference type="ARBA" id="ARBA00022448"/>
    </source>
</evidence>
<keyword evidence="10" id="KW-0547">Nucleotide-binding</keyword>
<dbReference type="GO" id="GO:0009898">
    <property type="term" value="C:cytoplasmic side of plasma membrane"/>
    <property type="evidence" value="ECO:0007669"/>
    <property type="project" value="TreeGrafter"/>
</dbReference>
<dbReference type="VEuPathDB" id="FungiDB:C8Q69DRAFT_169308"/>
<evidence type="ECO:0000256" key="7">
    <source>
        <dbReference type="ARBA" id="ARBA00022598"/>
    </source>
</evidence>
<dbReference type="GO" id="GO:0005811">
    <property type="term" value="C:lipid droplet"/>
    <property type="evidence" value="ECO:0007669"/>
    <property type="project" value="UniProtKB-SubCell"/>
</dbReference>
<evidence type="ECO:0000313" key="23">
    <source>
        <dbReference type="EMBL" id="RWQ98383.1"/>
    </source>
</evidence>
<feature type="domain" description="AMP-binding enzyme C-terminal" evidence="22">
    <location>
        <begin position="520"/>
        <end position="606"/>
    </location>
</feature>
<dbReference type="GO" id="GO:0005778">
    <property type="term" value="C:peroxisomal membrane"/>
    <property type="evidence" value="ECO:0007669"/>
    <property type="project" value="UniProtKB-SubCell"/>
</dbReference>
<dbReference type="SUPFAM" id="SSF56801">
    <property type="entry name" value="Acetyl-CoA synthetase-like"/>
    <property type="match status" value="1"/>
</dbReference>
<comment type="function">
    <text evidence="17">Acyl-CoA synthetase required for both the import of long chain fatty acids (LCFAs) (C14-C18) and the activation very long chain fatty acids (VLCFAs) (C20-C26) by esterification of the fatty acids into metabolically active CoA-thioesters for subsequent degradation or incorporation into phospholipids. The transport and fatty acyl-CoA synthetase activities are genetically separable and are thus independent activities. Esterifies VLCFAs in the peroxisome matrix. The VLCFAs are actively transported into peroxisomes by a PXA1-PXA2 heterodimeric transporter in the peroxisomal membrane.</text>
</comment>
<dbReference type="EMBL" id="RCNU01000002">
    <property type="protein sequence ID" value="RWQ98383.1"/>
    <property type="molecule type" value="Genomic_DNA"/>
</dbReference>
<evidence type="ECO:0000256" key="2">
    <source>
        <dbReference type="ARBA" id="ARBA00004585"/>
    </source>
</evidence>
<evidence type="ECO:0000256" key="12">
    <source>
        <dbReference type="ARBA" id="ARBA00022989"/>
    </source>
</evidence>
<dbReference type="PANTHER" id="PTHR43107:SF15">
    <property type="entry name" value="FATTY ACID TRANSPORT PROTEIN 3, ISOFORM A"/>
    <property type="match status" value="1"/>
</dbReference>
<evidence type="ECO:0000256" key="11">
    <source>
        <dbReference type="ARBA" id="ARBA00022840"/>
    </source>
</evidence>
<keyword evidence="7" id="KW-0436">Ligase</keyword>
<keyword evidence="9 20" id="KW-0812">Transmembrane</keyword>
<name>A0A443I2T6_BYSSP</name>
<sequence>MAHLLSLPDIPIQVAVPAAVASLAYLDAKLAFAYDWSLVSALVKLTIRRRLAECRDRLNLFFVLEKHAQSAKTADHPFIVYNGQTWTFKETYEIALRYGTYFRNTHRVQPREIVAMDFMNSSTFLFIWMGLWSIGAVPAFINYNLRGKPLTHSVKASTARLLLVEDELRDSFSPEQLGEFASPSFRDGEGGVEVVFYTPEVESQILQTPPVREDDSLRTGVAARDIATLVYTSGTTGLPKPAIVSWQKSWAGSIFVSNWLDLKKTDRFYTCMPLYHSSASLLGFTTCLNSGTTIIIGRRFSARNFWKEVRDNNATIIQYVGETLRYLLAVPPEIDPRTGENLDRKNNVRLAFGNGLRPDIWNKVKERFGIETIGEFYAATEGTSGSWNLSSNDFAAGAVGRNGTIAQWVLGRGIAFVEVDHEAEAPWRDPKTGFCKRVPKGEPGELIYALDAQDPSQTFQGYYKNAKATESKILRDVFTKGDAWYRTGDTIRWDNEGRWYFSDRIGDTFRWKSENVSTSEVAEVLGGHPDVQEANVYGVALPHHDGRAGCAALVLKNGVETSTGAPEPSQESLSSLASYVLKNLPKYAVPLFLRITSDMQATGNNKQQKHTLRIEGVNPGLVSPKDRLYWLQGDRYVPFERKDWDRLDAGQVKL</sequence>
<dbReference type="FunFam" id="3.40.50.12780:FF:000019">
    <property type="entry name" value="Long-chain fatty acid transporter"/>
    <property type="match status" value="1"/>
</dbReference>
<dbReference type="InterPro" id="IPR042099">
    <property type="entry name" value="ANL_N_sf"/>
</dbReference>
<dbReference type="FunFam" id="3.30.300.30:FF:000002">
    <property type="entry name" value="Long-chain fatty acid transport protein 1"/>
    <property type="match status" value="1"/>
</dbReference>
<dbReference type="GO" id="GO:0005524">
    <property type="term" value="F:ATP binding"/>
    <property type="evidence" value="ECO:0007669"/>
    <property type="project" value="UniProtKB-KW"/>
</dbReference>
<dbReference type="GO" id="GO:0044539">
    <property type="term" value="P:long-chain fatty acid import into cell"/>
    <property type="evidence" value="ECO:0007669"/>
    <property type="project" value="TreeGrafter"/>
</dbReference>
<comment type="subcellular location">
    <subcellularLocation>
        <location evidence="3">Cell membrane</location>
        <topology evidence="3">Multi-pass membrane protein</topology>
    </subcellularLocation>
    <subcellularLocation>
        <location evidence="1">Lipid droplet</location>
    </subcellularLocation>
    <subcellularLocation>
        <location evidence="2">Peroxisome membrane</location>
        <topology evidence="2">Multi-pass membrane protein</topology>
    </subcellularLocation>
</comment>
<protein>
    <recommendedName>
        <fullName evidence="18">Very long-chain fatty acid transport protein</fullName>
    </recommendedName>
    <alternativeName>
        <fullName evidence="19">Very-long-chain acyl-CoA synthetase</fullName>
    </alternativeName>
</protein>
<evidence type="ECO:0000256" key="14">
    <source>
        <dbReference type="ARBA" id="ARBA00023136"/>
    </source>
</evidence>
<gene>
    <name evidence="23" type="ORF">C8Q69DRAFT_169308</name>
</gene>
<comment type="similarity">
    <text evidence="4">Belongs to the ATP-dependent AMP-binding enzyme family.</text>
</comment>
<evidence type="ECO:0000256" key="10">
    <source>
        <dbReference type="ARBA" id="ARBA00022741"/>
    </source>
</evidence>
<evidence type="ECO:0000256" key="9">
    <source>
        <dbReference type="ARBA" id="ARBA00022692"/>
    </source>
</evidence>
<evidence type="ECO:0000256" key="17">
    <source>
        <dbReference type="ARBA" id="ARBA00060276"/>
    </source>
</evidence>
<evidence type="ECO:0000256" key="15">
    <source>
        <dbReference type="ARBA" id="ARBA00023140"/>
    </source>
</evidence>
<evidence type="ECO:0000313" key="24">
    <source>
        <dbReference type="Proteomes" id="UP000283841"/>
    </source>
</evidence>
<keyword evidence="5" id="KW-0813">Transport</keyword>
<keyword evidence="15" id="KW-0576">Peroxisome</keyword>
<evidence type="ECO:0000256" key="20">
    <source>
        <dbReference type="SAM" id="Phobius"/>
    </source>
</evidence>
<dbReference type="PROSITE" id="PS00455">
    <property type="entry name" value="AMP_BINDING"/>
    <property type="match status" value="1"/>
</dbReference>
<keyword evidence="12 20" id="KW-1133">Transmembrane helix</keyword>
<evidence type="ECO:0000256" key="6">
    <source>
        <dbReference type="ARBA" id="ARBA00022475"/>
    </source>
</evidence>
<evidence type="ECO:0000256" key="19">
    <source>
        <dbReference type="ARBA" id="ARBA00078285"/>
    </source>
</evidence>
<reference evidence="23 24" key="1">
    <citation type="journal article" date="2018" name="Front. Microbiol.">
        <title>Genomic and genetic insights into a cosmopolitan fungus, Paecilomyces variotii (Eurotiales).</title>
        <authorList>
            <person name="Urquhart A.S."/>
            <person name="Mondo S.J."/>
            <person name="Makela M.R."/>
            <person name="Hane J.K."/>
            <person name="Wiebenga A."/>
            <person name="He G."/>
            <person name="Mihaltcheva S."/>
            <person name="Pangilinan J."/>
            <person name="Lipzen A."/>
            <person name="Barry K."/>
            <person name="de Vries R.P."/>
            <person name="Grigoriev I.V."/>
            <person name="Idnurm A."/>
        </authorList>
    </citation>
    <scope>NUCLEOTIDE SEQUENCE [LARGE SCALE GENOMIC DNA]</scope>
    <source>
        <strain evidence="23 24">CBS 101075</strain>
    </source>
</reference>
<accession>A0A443I2T6</accession>
<keyword evidence="24" id="KW-1185">Reference proteome</keyword>
<dbReference type="AlphaFoldDB" id="A0A443I2T6"/>
<dbReference type="Proteomes" id="UP000283841">
    <property type="component" value="Unassembled WGS sequence"/>
</dbReference>
<dbReference type="PANTHER" id="PTHR43107">
    <property type="entry name" value="LONG-CHAIN FATTY ACID TRANSPORT PROTEIN"/>
    <property type="match status" value="1"/>
</dbReference>
<keyword evidence="8" id="KW-0551">Lipid droplet</keyword>
<comment type="caution">
    <text evidence="23">The sequence shown here is derived from an EMBL/GenBank/DDBJ whole genome shotgun (WGS) entry which is preliminary data.</text>
</comment>
<dbReference type="Pfam" id="PF13193">
    <property type="entry name" value="AMP-binding_C"/>
    <property type="match status" value="1"/>
</dbReference>
<feature type="domain" description="AMP-dependent synthetase/ligase" evidence="21">
    <location>
        <begin position="68"/>
        <end position="463"/>
    </location>
</feature>
<dbReference type="Gene3D" id="3.30.300.30">
    <property type="match status" value="1"/>
</dbReference>
<dbReference type="GO" id="GO:0004467">
    <property type="term" value="F:long-chain fatty acid-CoA ligase activity"/>
    <property type="evidence" value="ECO:0007669"/>
    <property type="project" value="TreeGrafter"/>
</dbReference>
<proteinExistence type="inferred from homology"/>
<dbReference type="InterPro" id="IPR000873">
    <property type="entry name" value="AMP-dep_synth/lig_dom"/>
</dbReference>
<feature type="transmembrane region" description="Helical" evidence="20">
    <location>
        <begin position="125"/>
        <end position="145"/>
    </location>
</feature>
<dbReference type="GO" id="GO:0005324">
    <property type="term" value="F:long-chain fatty acid transmembrane transporter activity"/>
    <property type="evidence" value="ECO:0007669"/>
    <property type="project" value="TreeGrafter"/>
</dbReference>
<dbReference type="Gene3D" id="3.40.50.12780">
    <property type="entry name" value="N-terminal domain of ligase-like"/>
    <property type="match status" value="1"/>
</dbReference>
<evidence type="ECO:0000256" key="4">
    <source>
        <dbReference type="ARBA" id="ARBA00006432"/>
    </source>
</evidence>
<keyword evidence="14 20" id="KW-0472">Membrane</keyword>
<keyword evidence="11" id="KW-0067">ATP-binding</keyword>
<evidence type="ECO:0000256" key="3">
    <source>
        <dbReference type="ARBA" id="ARBA00004651"/>
    </source>
</evidence>
<evidence type="ECO:0000256" key="1">
    <source>
        <dbReference type="ARBA" id="ARBA00004502"/>
    </source>
</evidence>
<evidence type="ECO:0000259" key="22">
    <source>
        <dbReference type="Pfam" id="PF13193"/>
    </source>
</evidence>
<comment type="catalytic activity">
    <reaction evidence="16">
        <text>a very long-chain fatty acid + ATP + CoA = a very long-chain fatty acyl-CoA + AMP + diphosphate</text>
        <dbReference type="Rhea" id="RHEA:54536"/>
        <dbReference type="ChEBI" id="CHEBI:30616"/>
        <dbReference type="ChEBI" id="CHEBI:33019"/>
        <dbReference type="ChEBI" id="CHEBI:57287"/>
        <dbReference type="ChEBI" id="CHEBI:58950"/>
        <dbReference type="ChEBI" id="CHEBI:138261"/>
        <dbReference type="ChEBI" id="CHEBI:456215"/>
    </reaction>
</comment>